<accession>A0A914Y2K5</accession>
<dbReference type="InterPro" id="IPR015943">
    <property type="entry name" value="WD40/YVTN_repeat-like_dom_sf"/>
</dbReference>
<organism evidence="1 2">
    <name type="scientific">Panagrolaimus superbus</name>
    <dbReference type="NCBI Taxonomy" id="310955"/>
    <lineage>
        <taxon>Eukaryota</taxon>
        <taxon>Metazoa</taxon>
        <taxon>Ecdysozoa</taxon>
        <taxon>Nematoda</taxon>
        <taxon>Chromadorea</taxon>
        <taxon>Rhabditida</taxon>
        <taxon>Tylenchina</taxon>
        <taxon>Panagrolaimomorpha</taxon>
        <taxon>Panagrolaimoidea</taxon>
        <taxon>Panagrolaimidae</taxon>
        <taxon>Panagrolaimus</taxon>
    </lineage>
</organism>
<protein>
    <submittedName>
        <fullName evidence="2">Uncharacterized protein</fullName>
    </submittedName>
</protein>
<dbReference type="Proteomes" id="UP000887577">
    <property type="component" value="Unplaced"/>
</dbReference>
<evidence type="ECO:0000313" key="1">
    <source>
        <dbReference type="Proteomes" id="UP000887577"/>
    </source>
</evidence>
<dbReference type="AlphaFoldDB" id="A0A914Y2K5"/>
<name>A0A914Y2K5_9BILA</name>
<dbReference type="SUPFAM" id="SSF50978">
    <property type="entry name" value="WD40 repeat-like"/>
    <property type="match status" value="2"/>
</dbReference>
<reference evidence="2" key="1">
    <citation type="submission" date="2022-11" db="UniProtKB">
        <authorList>
            <consortium name="WormBaseParasite"/>
        </authorList>
    </citation>
    <scope>IDENTIFICATION</scope>
</reference>
<proteinExistence type="predicted"/>
<keyword evidence="1" id="KW-1185">Reference proteome</keyword>
<sequence>MLPKTSTTPSILPDRYYTSFKANPTAFCCFETEDPEDNTIKSFAIVGTLNGTIEIVALEKGAIPEVKFEHKSESQINAIILIATKPKIYFVAQFRGMELIWFNLDFENGMIKNLIKLKSYSLTHFGFCQSIWDKNEKRMLVPGKDDDYEMLSILYENSGEKAISLGANFLFSSFKKRHPNTEFTVDDCFKGTISSFQQIHETIGYEECDRLLIGFEDATLIIYDIRTKEVINLFKAPSKYSQLIAFAVSKDSEFQRWRIAVTVCSRIFEVNYENQEFELTKRIKKTGFANVNCSHICFNTIGDILICGYSSGRIEFYNVPEYNIFKVMNFHESSILSMNVLTISKNDEILFIGDEEGKMSQMNMKKLKCSQNVQEN</sequence>
<dbReference type="WBParaSite" id="PSU_v2.g1202.t1">
    <property type="protein sequence ID" value="PSU_v2.g1202.t1"/>
    <property type="gene ID" value="PSU_v2.g1202"/>
</dbReference>
<evidence type="ECO:0000313" key="2">
    <source>
        <dbReference type="WBParaSite" id="PSU_v2.g1202.t1"/>
    </source>
</evidence>
<dbReference type="InterPro" id="IPR036322">
    <property type="entry name" value="WD40_repeat_dom_sf"/>
</dbReference>
<dbReference type="Gene3D" id="2.130.10.10">
    <property type="entry name" value="YVTN repeat-like/Quinoprotein amine dehydrogenase"/>
    <property type="match status" value="1"/>
</dbReference>